<dbReference type="Proteomes" id="UP000028630">
    <property type="component" value="Unassembled WGS sequence"/>
</dbReference>
<dbReference type="PANTHER" id="PTHR34156">
    <property type="entry name" value="OUTER MEMBRANE PROTEIN-RELATED-RELATED"/>
    <property type="match status" value="1"/>
</dbReference>
<evidence type="ECO:0000313" key="5">
    <source>
        <dbReference type="Proteomes" id="UP000028630"/>
    </source>
</evidence>
<keyword evidence="1 2" id="KW-0732">Signal</keyword>
<name>A0A085A7E8_9ENTR</name>
<dbReference type="AlphaFoldDB" id="A0A085A7E8"/>
<dbReference type="PANTHER" id="PTHR34156:SF9">
    <property type="entry name" value="SECRETED PROTEIN"/>
    <property type="match status" value="1"/>
</dbReference>
<evidence type="ECO:0000313" key="4">
    <source>
        <dbReference type="EMBL" id="KFC06143.1"/>
    </source>
</evidence>
<proteinExistence type="predicted"/>
<dbReference type="Pfam" id="PF07338">
    <property type="entry name" value="YdgH_BhsA-like"/>
    <property type="match status" value="1"/>
</dbReference>
<dbReference type="InterPro" id="IPR036275">
    <property type="entry name" value="YdgH-like_sf"/>
</dbReference>
<keyword evidence="5" id="KW-1185">Reference proteome</keyword>
<dbReference type="Gene3D" id="3.30.1660.10">
    <property type="entry name" value="Flavin-binding protein dodecin"/>
    <property type="match status" value="1"/>
</dbReference>
<reference evidence="5" key="1">
    <citation type="submission" date="2014-05" db="EMBL/GenBank/DDBJ databases">
        <title>ATOL: Assembling a taxonomically balanced genome-scale reconstruction of the evolutionary history of the Enterobacteriaceae.</title>
        <authorList>
            <person name="Plunkett G. III"/>
            <person name="Neeno-Eckwall E.C."/>
            <person name="Glasner J.D."/>
            <person name="Perna N.T."/>
        </authorList>
    </citation>
    <scope>NUCLEOTIDE SEQUENCE [LARGE SCALE GENOMIC DNA]</scope>
    <source>
        <strain evidence="5">ATCC 49490</strain>
    </source>
</reference>
<evidence type="ECO:0000256" key="2">
    <source>
        <dbReference type="SAM" id="SignalP"/>
    </source>
</evidence>
<gene>
    <name evidence="4" type="ORF">GTGU_02660</name>
</gene>
<organism evidence="4 5">
    <name type="scientific">Trabulsiella guamensis ATCC 49490</name>
    <dbReference type="NCBI Taxonomy" id="1005994"/>
    <lineage>
        <taxon>Bacteria</taxon>
        <taxon>Pseudomonadati</taxon>
        <taxon>Pseudomonadota</taxon>
        <taxon>Gammaproteobacteria</taxon>
        <taxon>Enterobacterales</taxon>
        <taxon>Enterobacteriaceae</taxon>
        <taxon>Trabulsiella</taxon>
    </lineage>
</organism>
<dbReference type="RefSeq" id="WP_038157767.1">
    <property type="nucleotide sequence ID" value="NZ_JMTB01000085.1"/>
</dbReference>
<dbReference type="eggNOG" id="ENOG5032RMY">
    <property type="taxonomic scope" value="Bacteria"/>
</dbReference>
<feature type="chain" id="PRO_5001786253" evidence="2">
    <location>
        <begin position="23"/>
        <end position="97"/>
    </location>
</feature>
<dbReference type="InterPro" id="IPR010854">
    <property type="entry name" value="YdgH/BhsA/McbA-like_dom"/>
</dbReference>
<dbReference type="SUPFAM" id="SSF159871">
    <property type="entry name" value="YdgH-like"/>
    <property type="match status" value="1"/>
</dbReference>
<accession>A0A085A7E8</accession>
<feature type="signal peptide" evidence="2">
    <location>
        <begin position="1"/>
        <end position="22"/>
    </location>
</feature>
<comment type="caution">
    <text evidence="4">The sequence shown here is derived from an EMBL/GenBank/DDBJ whole genome shotgun (WGS) entry which is preliminary data.</text>
</comment>
<evidence type="ECO:0000256" key="1">
    <source>
        <dbReference type="ARBA" id="ARBA00022729"/>
    </source>
</evidence>
<dbReference type="InterPro" id="IPR025543">
    <property type="entry name" value="Dodecin-like"/>
</dbReference>
<protein>
    <submittedName>
        <fullName evidence="4">Putative exported protein</fullName>
    </submittedName>
</protein>
<dbReference type="OrthoDB" id="6520115at2"/>
<feature type="domain" description="YdgH/BhsA/McbA-like" evidence="3">
    <location>
        <begin position="36"/>
        <end position="93"/>
    </location>
</feature>
<dbReference type="InterPro" id="IPR051096">
    <property type="entry name" value="BhsA/McbA_stress_biofilm_assoc"/>
</dbReference>
<dbReference type="EMBL" id="JMTB01000085">
    <property type="protein sequence ID" value="KFC06143.1"/>
    <property type="molecule type" value="Genomic_DNA"/>
</dbReference>
<sequence>MKKLSFAVIPLFISAFSFSALAAEQVSNAEVDHFKLVKIATITVSQTQGVISSPMDLHDELSKRADEKGGMYYRVVAATEHGPNFEAVADVYNVASH</sequence>
<evidence type="ECO:0000259" key="3">
    <source>
        <dbReference type="Pfam" id="PF07338"/>
    </source>
</evidence>